<dbReference type="EMBL" id="LRGB01000311">
    <property type="protein sequence ID" value="KZS19891.1"/>
    <property type="molecule type" value="Genomic_DNA"/>
</dbReference>
<reference evidence="1 2" key="1">
    <citation type="submission" date="2016-03" db="EMBL/GenBank/DDBJ databases">
        <title>EvidentialGene: Evidence-directed Construction of Genes on Genomes.</title>
        <authorList>
            <person name="Gilbert D.G."/>
            <person name="Choi J.-H."/>
            <person name="Mockaitis K."/>
            <person name="Colbourne J."/>
            <person name="Pfrender M."/>
        </authorList>
    </citation>
    <scope>NUCLEOTIDE SEQUENCE [LARGE SCALE GENOMIC DNA]</scope>
    <source>
        <strain evidence="1 2">Xinb3</strain>
        <tissue evidence="1">Complete organism</tissue>
    </source>
</reference>
<gene>
    <name evidence="1" type="ORF">APZ42_013710</name>
</gene>
<organism evidence="1 2">
    <name type="scientific">Daphnia magna</name>
    <dbReference type="NCBI Taxonomy" id="35525"/>
    <lineage>
        <taxon>Eukaryota</taxon>
        <taxon>Metazoa</taxon>
        <taxon>Ecdysozoa</taxon>
        <taxon>Arthropoda</taxon>
        <taxon>Crustacea</taxon>
        <taxon>Branchiopoda</taxon>
        <taxon>Diplostraca</taxon>
        <taxon>Cladocera</taxon>
        <taxon>Anomopoda</taxon>
        <taxon>Daphniidae</taxon>
        <taxon>Daphnia</taxon>
    </lineage>
</organism>
<proteinExistence type="predicted"/>
<dbReference type="AlphaFoldDB" id="A0A162QRG1"/>
<keyword evidence="2" id="KW-1185">Reference proteome</keyword>
<accession>A0A162QRG1</accession>
<dbReference type="Proteomes" id="UP000076858">
    <property type="component" value="Unassembled WGS sequence"/>
</dbReference>
<sequence>MTSRKNSVTWKPNAQHVRLIGHLKTIDRASDELNVYKYIQPLGSVRETPTRHFSLSLSLSLSCFGIVTAEHPFLLSFSHCHFSSAD</sequence>
<protein>
    <submittedName>
        <fullName evidence="1">Uncharacterized protein</fullName>
    </submittedName>
</protein>
<evidence type="ECO:0000313" key="1">
    <source>
        <dbReference type="EMBL" id="KZS19891.1"/>
    </source>
</evidence>
<name>A0A162QRG1_9CRUS</name>
<evidence type="ECO:0000313" key="2">
    <source>
        <dbReference type="Proteomes" id="UP000076858"/>
    </source>
</evidence>
<comment type="caution">
    <text evidence="1">The sequence shown here is derived from an EMBL/GenBank/DDBJ whole genome shotgun (WGS) entry which is preliminary data.</text>
</comment>